<accession>A0A0C3Q3A9</accession>
<dbReference type="Pfam" id="PF16413">
    <property type="entry name" value="Mlh1_C"/>
    <property type="match status" value="1"/>
</dbReference>
<feature type="compositionally biased region" description="Basic residues" evidence="6">
    <location>
        <begin position="439"/>
        <end position="450"/>
    </location>
</feature>
<dbReference type="InterPro" id="IPR013507">
    <property type="entry name" value="DNA_mismatch_S5_2-like"/>
</dbReference>
<evidence type="ECO:0000256" key="1">
    <source>
        <dbReference type="ARBA" id="ARBA00004123"/>
    </source>
</evidence>
<dbReference type="Gene3D" id="3.30.230.10">
    <property type="match status" value="1"/>
</dbReference>
<comment type="similarity">
    <text evidence="2">Belongs to the DNA mismatch repair MutL/HexB family.</text>
</comment>
<dbReference type="STRING" id="1051891.A0A0C3Q3A9"/>
<keyword evidence="9" id="KW-1185">Reference proteome</keyword>
<reference evidence="9" key="2">
    <citation type="submission" date="2015-01" db="EMBL/GenBank/DDBJ databases">
        <title>Evolutionary Origins and Diversification of the Mycorrhizal Mutualists.</title>
        <authorList>
            <consortium name="DOE Joint Genome Institute"/>
            <consortium name="Mycorrhizal Genomics Consortium"/>
            <person name="Kohler A."/>
            <person name="Kuo A."/>
            <person name="Nagy L.G."/>
            <person name="Floudas D."/>
            <person name="Copeland A."/>
            <person name="Barry K.W."/>
            <person name="Cichocki N."/>
            <person name="Veneault-Fourrey C."/>
            <person name="LaButti K."/>
            <person name="Lindquist E.A."/>
            <person name="Lipzen A."/>
            <person name="Lundell T."/>
            <person name="Morin E."/>
            <person name="Murat C."/>
            <person name="Riley R."/>
            <person name="Ohm R."/>
            <person name="Sun H."/>
            <person name="Tunlid A."/>
            <person name="Henrissat B."/>
            <person name="Grigoriev I.V."/>
            <person name="Hibbett D.S."/>
            <person name="Martin F."/>
        </authorList>
    </citation>
    <scope>NUCLEOTIDE SEQUENCE [LARGE SCALE GENOMIC DNA]</scope>
    <source>
        <strain evidence="9">MUT 4182</strain>
    </source>
</reference>
<evidence type="ECO:0000256" key="2">
    <source>
        <dbReference type="ARBA" id="ARBA00006082"/>
    </source>
</evidence>
<evidence type="ECO:0000259" key="7">
    <source>
        <dbReference type="SMART" id="SM01340"/>
    </source>
</evidence>
<dbReference type="GO" id="GO:0140664">
    <property type="term" value="F:ATP-dependent DNA damage sensor activity"/>
    <property type="evidence" value="ECO:0007669"/>
    <property type="project" value="InterPro"/>
</dbReference>
<feature type="compositionally biased region" description="Polar residues" evidence="6">
    <location>
        <begin position="424"/>
        <end position="437"/>
    </location>
</feature>
<feature type="region of interest" description="Disordered" evidence="6">
    <location>
        <begin position="390"/>
        <end position="492"/>
    </location>
</feature>
<protein>
    <recommendedName>
        <fullName evidence="7">DNA mismatch repair protein S5 domain-containing protein</fullName>
    </recommendedName>
</protein>
<dbReference type="GO" id="GO:0005524">
    <property type="term" value="F:ATP binding"/>
    <property type="evidence" value="ECO:0007669"/>
    <property type="project" value="InterPro"/>
</dbReference>
<dbReference type="InterPro" id="IPR032189">
    <property type="entry name" value="Mlh1_C"/>
</dbReference>
<dbReference type="Gene3D" id="3.30.565.10">
    <property type="entry name" value="Histidine kinase-like ATPase, C-terminal domain"/>
    <property type="match status" value="1"/>
</dbReference>
<evidence type="ECO:0000256" key="3">
    <source>
        <dbReference type="ARBA" id="ARBA00022763"/>
    </source>
</evidence>
<keyword evidence="3" id="KW-0227">DNA damage</keyword>
<dbReference type="GO" id="GO:0006298">
    <property type="term" value="P:mismatch repair"/>
    <property type="evidence" value="ECO:0007669"/>
    <property type="project" value="InterPro"/>
</dbReference>
<dbReference type="CDD" id="cd16926">
    <property type="entry name" value="HATPase_MutL-MLH-PMS-like"/>
    <property type="match status" value="1"/>
</dbReference>
<sequence>MASERPPSPAPNEPRPIKRLEESLVNRIAAGEIIQRPASALKELIENCLDAGSTQIKVTIKEGGLKLLQIADNGCGIRKSDLPILCERFTTSKLSSFQDLQSLATYGFRGEALASISHVSHLSVTTKTKDEPCAWKACYADGALVAPKPGLTPDPKPCAGNDGTTITAEDLFYNTPTRLAALRSSSDEYARILDVVTKYAVHNPNVSFTCKKQGFASPDVSTPSASSVQSNIKLLYGASIARELLHVTASSEARKKRERLKGKGKARAEDEDPEWEAEAYATSANYQGKKMVLLLFINHRLVDSTRIKRAIEAIYSPVLPKGSSPFIYLSLVISPQHIDVNVHPTKREVHFINEEQIVDDIANAIQDEVVKSGGQSRTFEYQTVLTGGGMISVSGGVNRRESSKRKAGEVDEDGDEVMEDADTPSGSRPGTPVSSLMQRPKKPLPQHKVRTSAADRTLDSMFAPSAPVPSTSRSTLVENDSSSSSSNKVKNRGAVGEMIQESQTTLVSIKELRDDVVKKRHGGFGEIVEKHTFVGVVDLPQSLSLIQHSTKLYLVNYGSLAEEMFYQLALRQFGNFSRIKLEPPPPIRHLIKLAVDAQGDKVMESGMTPEEVVNTITKLIVERAELLDEYFSIKVNEKTGELESLPSLLKEYTPNLDRLPQFLMRLGPEVNWTDEKGCFETLLREVAYFHRPGPIESFLDVESPDDKEGDDKVAKWQVEHLLFPSMRKYLSPPKRFLEKDVVQVADLPDLYRIFERC</sequence>
<dbReference type="SMART" id="SM01340">
    <property type="entry name" value="DNA_mis_repair"/>
    <property type="match status" value="1"/>
</dbReference>
<evidence type="ECO:0000313" key="9">
    <source>
        <dbReference type="Proteomes" id="UP000054248"/>
    </source>
</evidence>
<dbReference type="GO" id="GO:0032389">
    <property type="term" value="C:MutLalpha complex"/>
    <property type="evidence" value="ECO:0007669"/>
    <property type="project" value="TreeGrafter"/>
</dbReference>
<dbReference type="InterPro" id="IPR020568">
    <property type="entry name" value="Ribosomal_Su5_D2-typ_SF"/>
</dbReference>
<evidence type="ECO:0000313" key="8">
    <source>
        <dbReference type="EMBL" id="KIO17064.1"/>
    </source>
</evidence>
<dbReference type="GO" id="GO:0061982">
    <property type="term" value="P:meiosis I cell cycle process"/>
    <property type="evidence" value="ECO:0007669"/>
    <property type="project" value="UniProtKB-ARBA"/>
</dbReference>
<dbReference type="EMBL" id="KN823435">
    <property type="protein sequence ID" value="KIO17064.1"/>
    <property type="molecule type" value="Genomic_DNA"/>
</dbReference>
<dbReference type="Pfam" id="PF13589">
    <property type="entry name" value="HATPase_c_3"/>
    <property type="match status" value="1"/>
</dbReference>
<dbReference type="HOGENOM" id="CLU_004131_2_0_1"/>
<dbReference type="InterPro" id="IPR002099">
    <property type="entry name" value="MutL/Mlh/PMS"/>
</dbReference>
<evidence type="ECO:0000256" key="4">
    <source>
        <dbReference type="ARBA" id="ARBA00023204"/>
    </source>
</evidence>
<dbReference type="NCBIfam" id="TIGR00585">
    <property type="entry name" value="mutl"/>
    <property type="match status" value="1"/>
</dbReference>
<dbReference type="Pfam" id="PF01119">
    <property type="entry name" value="DNA_mis_repair"/>
    <property type="match status" value="1"/>
</dbReference>
<name>A0A0C3Q3A9_9AGAM</name>
<comment type="subcellular location">
    <subcellularLocation>
        <location evidence="1">Nucleus</location>
    </subcellularLocation>
</comment>
<keyword evidence="5" id="KW-0539">Nucleus</keyword>
<dbReference type="InterPro" id="IPR014762">
    <property type="entry name" value="DNA_mismatch_repair_CS"/>
</dbReference>
<gene>
    <name evidence="8" type="ORF">M407DRAFT_33278</name>
</gene>
<dbReference type="OrthoDB" id="10263226at2759"/>
<feature type="domain" description="DNA mismatch repair protein S5" evidence="7">
    <location>
        <begin position="232"/>
        <end position="370"/>
    </location>
</feature>
<dbReference type="AlphaFoldDB" id="A0A0C3Q3A9"/>
<dbReference type="SUPFAM" id="SSF55874">
    <property type="entry name" value="ATPase domain of HSP90 chaperone/DNA topoisomerase II/histidine kinase"/>
    <property type="match status" value="1"/>
</dbReference>
<dbReference type="GO" id="GO:0016887">
    <property type="term" value="F:ATP hydrolysis activity"/>
    <property type="evidence" value="ECO:0007669"/>
    <property type="project" value="InterPro"/>
</dbReference>
<dbReference type="FunFam" id="3.30.230.10:FF:000014">
    <property type="entry name" value="DNA mismatch repair protein Mlh1"/>
    <property type="match status" value="1"/>
</dbReference>
<evidence type="ECO:0000256" key="5">
    <source>
        <dbReference type="ARBA" id="ARBA00023242"/>
    </source>
</evidence>
<dbReference type="SUPFAM" id="SSF54211">
    <property type="entry name" value="Ribosomal protein S5 domain 2-like"/>
    <property type="match status" value="1"/>
</dbReference>
<feature type="compositionally biased region" description="Polar residues" evidence="6">
    <location>
        <begin position="468"/>
        <end position="480"/>
    </location>
</feature>
<dbReference type="PANTHER" id="PTHR10073:SF12">
    <property type="entry name" value="DNA MISMATCH REPAIR PROTEIN MLH1"/>
    <property type="match status" value="1"/>
</dbReference>
<dbReference type="InterPro" id="IPR036890">
    <property type="entry name" value="HATPase_C_sf"/>
</dbReference>
<dbReference type="InterPro" id="IPR014721">
    <property type="entry name" value="Ribsml_uS5_D2-typ_fold_subgr"/>
</dbReference>
<dbReference type="GO" id="GO:0030983">
    <property type="term" value="F:mismatched DNA binding"/>
    <property type="evidence" value="ECO:0007669"/>
    <property type="project" value="InterPro"/>
</dbReference>
<feature type="compositionally biased region" description="Acidic residues" evidence="6">
    <location>
        <begin position="410"/>
        <end position="422"/>
    </location>
</feature>
<proteinExistence type="inferred from homology"/>
<keyword evidence="4" id="KW-0234">DNA repair</keyword>
<reference evidence="8 9" key="1">
    <citation type="submission" date="2014-04" db="EMBL/GenBank/DDBJ databases">
        <authorList>
            <consortium name="DOE Joint Genome Institute"/>
            <person name="Kuo A."/>
            <person name="Girlanda M."/>
            <person name="Perotto S."/>
            <person name="Kohler A."/>
            <person name="Nagy L.G."/>
            <person name="Floudas D."/>
            <person name="Copeland A."/>
            <person name="Barry K.W."/>
            <person name="Cichocki N."/>
            <person name="Veneault-Fourrey C."/>
            <person name="LaButti K."/>
            <person name="Lindquist E.A."/>
            <person name="Lipzen A."/>
            <person name="Lundell T."/>
            <person name="Morin E."/>
            <person name="Murat C."/>
            <person name="Sun H."/>
            <person name="Tunlid A."/>
            <person name="Henrissat B."/>
            <person name="Grigoriev I.V."/>
            <person name="Hibbett D.S."/>
            <person name="Martin F."/>
            <person name="Nordberg H.P."/>
            <person name="Cantor M.N."/>
            <person name="Hua S.X."/>
        </authorList>
    </citation>
    <scope>NUCLEOTIDE SEQUENCE [LARGE SCALE GENOMIC DNA]</scope>
    <source>
        <strain evidence="8 9">MUT 4182</strain>
    </source>
</reference>
<dbReference type="PROSITE" id="PS00058">
    <property type="entry name" value="DNA_MISMATCH_REPAIR_1"/>
    <property type="match status" value="1"/>
</dbReference>
<dbReference type="Proteomes" id="UP000054248">
    <property type="component" value="Unassembled WGS sequence"/>
</dbReference>
<dbReference type="InterPro" id="IPR038973">
    <property type="entry name" value="MutL/Mlh/Pms-like"/>
</dbReference>
<dbReference type="PANTHER" id="PTHR10073">
    <property type="entry name" value="DNA MISMATCH REPAIR PROTEIN MLH, PMS, MUTL"/>
    <property type="match status" value="1"/>
</dbReference>
<feature type="compositionally biased region" description="Basic and acidic residues" evidence="6">
    <location>
        <begin position="398"/>
        <end position="409"/>
    </location>
</feature>
<dbReference type="FunFam" id="3.30.565.10:FF:000109">
    <property type="entry name" value="Related to MLH1-DNA mismatch repair protein"/>
    <property type="match status" value="1"/>
</dbReference>
<evidence type="ECO:0000256" key="6">
    <source>
        <dbReference type="SAM" id="MobiDB-lite"/>
    </source>
</evidence>
<organism evidence="8 9">
    <name type="scientific">Tulasnella calospora MUT 4182</name>
    <dbReference type="NCBI Taxonomy" id="1051891"/>
    <lineage>
        <taxon>Eukaryota</taxon>
        <taxon>Fungi</taxon>
        <taxon>Dikarya</taxon>
        <taxon>Basidiomycota</taxon>
        <taxon>Agaricomycotina</taxon>
        <taxon>Agaricomycetes</taxon>
        <taxon>Cantharellales</taxon>
        <taxon>Tulasnellaceae</taxon>
        <taxon>Tulasnella</taxon>
    </lineage>
</organism>